<dbReference type="PROSITE" id="PS51186">
    <property type="entry name" value="GNAT"/>
    <property type="match status" value="1"/>
</dbReference>
<protein>
    <recommendedName>
        <fullName evidence="1">N-acetyltransferase domain-containing protein</fullName>
    </recommendedName>
</protein>
<keyword evidence="3" id="KW-1185">Reference proteome</keyword>
<dbReference type="InterPro" id="IPR000182">
    <property type="entry name" value="GNAT_dom"/>
</dbReference>
<reference evidence="2" key="1">
    <citation type="submission" date="2024-05" db="EMBL/GenBank/DDBJ databases">
        <title>Isolation and characterization of Sporomusa carbonis sp. nov., a carboxydotrophic hydrogenogen in the genus of Sporomusa isolated from a charcoal burning pile.</title>
        <authorList>
            <person name="Boeer T."/>
            <person name="Rosenbaum F."/>
            <person name="Eysell L."/>
            <person name="Mueller V."/>
            <person name="Daniel R."/>
            <person name="Poehlein A."/>
        </authorList>
    </citation>
    <scope>NUCLEOTIDE SEQUENCE [LARGE SCALE GENOMIC DNA]</scope>
    <source>
        <strain evidence="2">DSM 3132</strain>
    </source>
</reference>
<evidence type="ECO:0000313" key="2">
    <source>
        <dbReference type="EMBL" id="XFO74521.1"/>
    </source>
</evidence>
<organism evidence="2 3">
    <name type="scientific">Sporomusa acidovorans (strain ATCC 49682 / DSM 3132 / Mol)</name>
    <dbReference type="NCBI Taxonomy" id="1123286"/>
    <lineage>
        <taxon>Bacteria</taxon>
        <taxon>Bacillati</taxon>
        <taxon>Bacillota</taxon>
        <taxon>Negativicutes</taxon>
        <taxon>Selenomonadales</taxon>
        <taxon>Sporomusaceae</taxon>
        <taxon>Sporomusa</taxon>
    </lineage>
</organism>
<feature type="domain" description="N-acetyltransferase" evidence="1">
    <location>
        <begin position="3"/>
        <end position="157"/>
    </location>
</feature>
<gene>
    <name evidence="2" type="ORF">SPACI_046310</name>
</gene>
<dbReference type="RefSeq" id="WP_093795827.1">
    <property type="nucleotide sequence ID" value="NZ_CP155571.1"/>
</dbReference>
<dbReference type="Gene3D" id="3.40.630.30">
    <property type="match status" value="1"/>
</dbReference>
<evidence type="ECO:0000313" key="3">
    <source>
        <dbReference type="Proteomes" id="UP000216052"/>
    </source>
</evidence>
<dbReference type="InterPro" id="IPR016181">
    <property type="entry name" value="Acyl_CoA_acyltransferase"/>
</dbReference>
<sequence length="166" mass="19156">MDVKIVNLTEDRREEALAVFAQSGWNKEHLFYVKAEMQAFFKGDIYGYIRARFIAAVVNNRIIGVAAWAPSMCSFWLYELSWATVLPAWRHQGINKLMLDERLRQIRLHHGPAAFSVMVCTWENPMYTRAGFVPMQPYGRKSPDTKGKCLLLAQFEPVAAGKFYEF</sequence>
<accession>A0ABZ3J8U1</accession>
<name>A0ABZ3J8U1_SPOA4</name>
<dbReference type="Proteomes" id="UP000216052">
    <property type="component" value="Chromosome"/>
</dbReference>
<proteinExistence type="predicted"/>
<dbReference type="CDD" id="cd04301">
    <property type="entry name" value="NAT_SF"/>
    <property type="match status" value="1"/>
</dbReference>
<dbReference type="EMBL" id="CP155571">
    <property type="protein sequence ID" value="XFO74521.1"/>
    <property type="molecule type" value="Genomic_DNA"/>
</dbReference>
<dbReference type="Pfam" id="PF13673">
    <property type="entry name" value="Acetyltransf_10"/>
    <property type="match status" value="1"/>
</dbReference>
<evidence type="ECO:0000259" key="1">
    <source>
        <dbReference type="PROSITE" id="PS51186"/>
    </source>
</evidence>
<dbReference type="SUPFAM" id="SSF55729">
    <property type="entry name" value="Acyl-CoA N-acyltransferases (Nat)"/>
    <property type="match status" value="1"/>
</dbReference>